<name>A0A839ST57_9PROT</name>
<accession>A0A839ST57</accession>
<feature type="domain" description="Tetrapyrrole biosynthesis uroporphyrinogen III synthase" evidence="10">
    <location>
        <begin position="14"/>
        <end position="229"/>
    </location>
</feature>
<dbReference type="GO" id="GO:0006780">
    <property type="term" value="P:uroporphyrinogen III biosynthetic process"/>
    <property type="evidence" value="ECO:0007669"/>
    <property type="project" value="UniProtKB-UniRule"/>
</dbReference>
<dbReference type="UniPathway" id="UPA00251">
    <property type="reaction ID" value="UER00320"/>
</dbReference>
<reference evidence="11 12" key="1">
    <citation type="submission" date="2020-08" db="EMBL/GenBank/DDBJ databases">
        <title>Genomic Encyclopedia of Type Strains, Phase III (KMG-III): the genomes of soil and plant-associated and newly described type strains.</title>
        <authorList>
            <person name="Whitman W."/>
        </authorList>
    </citation>
    <scope>NUCLEOTIDE SEQUENCE [LARGE SCALE GENOMIC DNA]</scope>
    <source>
        <strain evidence="11 12">CECT 8803</strain>
    </source>
</reference>
<dbReference type="InterPro" id="IPR003754">
    <property type="entry name" value="4pyrrol_synth_uPrphyn_synth"/>
</dbReference>
<organism evidence="11 12">
    <name type="scientific">Limibacillus halophilus</name>
    <dbReference type="NCBI Taxonomy" id="1579333"/>
    <lineage>
        <taxon>Bacteria</taxon>
        <taxon>Pseudomonadati</taxon>
        <taxon>Pseudomonadota</taxon>
        <taxon>Alphaproteobacteria</taxon>
        <taxon>Rhodospirillales</taxon>
        <taxon>Rhodovibrionaceae</taxon>
        <taxon>Limibacillus</taxon>
    </lineage>
</organism>
<evidence type="ECO:0000313" key="11">
    <source>
        <dbReference type="EMBL" id="MBB3064103.1"/>
    </source>
</evidence>
<dbReference type="AlphaFoldDB" id="A0A839ST57"/>
<dbReference type="RefSeq" id="WP_183414917.1">
    <property type="nucleotide sequence ID" value="NZ_JACHXA010000001.1"/>
</dbReference>
<evidence type="ECO:0000256" key="4">
    <source>
        <dbReference type="ARBA" id="ARBA00023239"/>
    </source>
</evidence>
<dbReference type="SUPFAM" id="SSF69618">
    <property type="entry name" value="HemD-like"/>
    <property type="match status" value="1"/>
</dbReference>
<keyword evidence="4 9" id="KW-0456">Lyase</keyword>
<evidence type="ECO:0000313" key="12">
    <source>
        <dbReference type="Proteomes" id="UP000581135"/>
    </source>
</evidence>
<evidence type="ECO:0000256" key="7">
    <source>
        <dbReference type="ARBA" id="ARBA00040167"/>
    </source>
</evidence>
<proteinExistence type="inferred from homology"/>
<dbReference type="GO" id="GO:0006782">
    <property type="term" value="P:protoporphyrinogen IX biosynthetic process"/>
    <property type="evidence" value="ECO:0007669"/>
    <property type="project" value="UniProtKB-UniRule"/>
</dbReference>
<keyword evidence="12" id="KW-1185">Reference proteome</keyword>
<dbReference type="EC" id="4.2.1.75" evidence="3 9"/>
<evidence type="ECO:0000256" key="2">
    <source>
        <dbReference type="ARBA" id="ARBA00008133"/>
    </source>
</evidence>
<dbReference type="GO" id="GO:0004852">
    <property type="term" value="F:uroporphyrinogen-III synthase activity"/>
    <property type="evidence" value="ECO:0007669"/>
    <property type="project" value="UniProtKB-UniRule"/>
</dbReference>
<evidence type="ECO:0000256" key="1">
    <source>
        <dbReference type="ARBA" id="ARBA00004772"/>
    </source>
</evidence>
<comment type="similarity">
    <text evidence="2 9">Belongs to the uroporphyrinogen-III synthase family.</text>
</comment>
<comment type="function">
    <text evidence="6 9">Catalyzes cyclization of the linear tetrapyrrole, hydroxymethylbilane, to the macrocyclic uroporphyrinogen III.</text>
</comment>
<comment type="catalytic activity">
    <reaction evidence="8 9">
        <text>hydroxymethylbilane = uroporphyrinogen III + H2O</text>
        <dbReference type="Rhea" id="RHEA:18965"/>
        <dbReference type="ChEBI" id="CHEBI:15377"/>
        <dbReference type="ChEBI" id="CHEBI:57308"/>
        <dbReference type="ChEBI" id="CHEBI:57845"/>
        <dbReference type="EC" id="4.2.1.75"/>
    </reaction>
</comment>
<evidence type="ECO:0000256" key="8">
    <source>
        <dbReference type="ARBA" id="ARBA00048617"/>
    </source>
</evidence>
<keyword evidence="5 9" id="KW-0627">Porphyrin biosynthesis</keyword>
<comment type="pathway">
    <text evidence="1 9">Porphyrin-containing compound metabolism; protoporphyrin-IX biosynthesis; coproporphyrinogen-III from 5-aminolevulinate: step 3/4.</text>
</comment>
<dbReference type="PANTHER" id="PTHR38042">
    <property type="entry name" value="UROPORPHYRINOGEN-III SYNTHASE, CHLOROPLASTIC"/>
    <property type="match status" value="1"/>
</dbReference>
<gene>
    <name evidence="11" type="ORF">FHR98_000368</name>
</gene>
<evidence type="ECO:0000256" key="9">
    <source>
        <dbReference type="RuleBase" id="RU366031"/>
    </source>
</evidence>
<evidence type="ECO:0000256" key="5">
    <source>
        <dbReference type="ARBA" id="ARBA00023244"/>
    </source>
</evidence>
<dbReference type="Gene3D" id="3.40.50.10090">
    <property type="match status" value="2"/>
</dbReference>
<dbReference type="Proteomes" id="UP000581135">
    <property type="component" value="Unassembled WGS sequence"/>
</dbReference>
<evidence type="ECO:0000256" key="3">
    <source>
        <dbReference type="ARBA" id="ARBA00013109"/>
    </source>
</evidence>
<evidence type="ECO:0000256" key="6">
    <source>
        <dbReference type="ARBA" id="ARBA00037589"/>
    </source>
</evidence>
<evidence type="ECO:0000259" key="10">
    <source>
        <dbReference type="Pfam" id="PF02602"/>
    </source>
</evidence>
<dbReference type="InterPro" id="IPR036108">
    <property type="entry name" value="4pyrrol_syn_uPrphyn_synt_sf"/>
</dbReference>
<dbReference type="InterPro" id="IPR039793">
    <property type="entry name" value="UROS/Hem4"/>
</dbReference>
<dbReference type="Pfam" id="PF02602">
    <property type="entry name" value="HEM4"/>
    <property type="match status" value="1"/>
</dbReference>
<dbReference type="EMBL" id="JACHXA010000001">
    <property type="protein sequence ID" value="MBB3064103.1"/>
    <property type="molecule type" value="Genomic_DNA"/>
</dbReference>
<sequence length="238" mass="25475">MRILVTRPQPDSAALAASLEAKGHEVLVAPLLEIGPLDTPIDLSGVTDLVFTSVNGVRMFAERCATARDLPVHTVGDATAAMAQAYGFKRVFSANGDAATLYAQLQRTLRPETARILHACGKHRAFDLAAALREKGFAATSVALYEAHMAHAFPPYVRAALESRQLEAVLFFSPRTALSFVCLAERDGLAETCTGLVALCLSDAIAQAARALAWAEILTAPHPSRDSLLDLLNTLEPR</sequence>
<dbReference type="CDD" id="cd06578">
    <property type="entry name" value="HemD"/>
    <property type="match status" value="1"/>
</dbReference>
<protein>
    <recommendedName>
        <fullName evidence="7 9">Uroporphyrinogen-III synthase</fullName>
        <ecNumber evidence="3 9">4.2.1.75</ecNumber>
    </recommendedName>
</protein>
<dbReference type="PANTHER" id="PTHR38042:SF1">
    <property type="entry name" value="UROPORPHYRINOGEN-III SYNTHASE, CHLOROPLASTIC"/>
    <property type="match status" value="1"/>
</dbReference>
<comment type="caution">
    <text evidence="11">The sequence shown here is derived from an EMBL/GenBank/DDBJ whole genome shotgun (WGS) entry which is preliminary data.</text>
</comment>